<evidence type="ECO:0000256" key="4">
    <source>
        <dbReference type="ARBA" id="ARBA00022741"/>
    </source>
</evidence>
<comment type="catalytic activity">
    <reaction evidence="8">
        <text>(7R,8S)-8-amino-7-(carboxyamino)nonanoate + ATP = (4R,5S)-dethiobiotin + ADP + phosphate + H(+)</text>
        <dbReference type="Rhea" id="RHEA:63684"/>
        <dbReference type="ChEBI" id="CHEBI:15378"/>
        <dbReference type="ChEBI" id="CHEBI:30616"/>
        <dbReference type="ChEBI" id="CHEBI:43474"/>
        <dbReference type="ChEBI" id="CHEBI:149470"/>
        <dbReference type="ChEBI" id="CHEBI:149473"/>
        <dbReference type="ChEBI" id="CHEBI:456216"/>
    </reaction>
</comment>
<dbReference type="HAMAP" id="MF_00336">
    <property type="entry name" value="BioD"/>
    <property type="match status" value="1"/>
</dbReference>
<evidence type="ECO:0000313" key="10">
    <source>
        <dbReference type="EMBL" id="ELZ95841.1"/>
    </source>
</evidence>
<dbReference type="Gene3D" id="3.40.50.300">
    <property type="entry name" value="P-loop containing nucleotide triphosphate hydrolases"/>
    <property type="match status" value="1"/>
</dbReference>
<keyword evidence="5 9" id="KW-0093">Biotin biosynthesis</keyword>
<comment type="pathway">
    <text evidence="9">Cofactor biosynthesis; biotin biosynthesis; biotin from 7,8-diaminononanoate: step 1/2.</text>
</comment>
<comment type="subcellular location">
    <subcellularLocation>
        <location evidence="9">Cytoplasm</location>
    </subcellularLocation>
</comment>
<evidence type="ECO:0000256" key="2">
    <source>
        <dbReference type="ARBA" id="ARBA00022598"/>
    </source>
</evidence>
<comment type="catalytic activity">
    <reaction evidence="9">
        <text>(7R,8S)-7,8-diammoniononanoate + CO2 + ATP = (4R,5S)-dethiobiotin + ADP + phosphate + 3 H(+)</text>
        <dbReference type="Rhea" id="RHEA:15805"/>
        <dbReference type="ChEBI" id="CHEBI:15378"/>
        <dbReference type="ChEBI" id="CHEBI:16526"/>
        <dbReference type="ChEBI" id="CHEBI:30616"/>
        <dbReference type="ChEBI" id="CHEBI:43474"/>
        <dbReference type="ChEBI" id="CHEBI:149469"/>
        <dbReference type="ChEBI" id="CHEBI:149473"/>
        <dbReference type="ChEBI" id="CHEBI:456216"/>
        <dbReference type="EC" id="6.3.3.3"/>
    </reaction>
</comment>
<feature type="binding site" evidence="9">
    <location>
        <begin position="174"/>
        <end position="175"/>
    </location>
    <ligand>
        <name>ATP</name>
        <dbReference type="ChEBI" id="CHEBI:30616"/>
    </ligand>
</feature>
<dbReference type="EMBL" id="AOLN01000010">
    <property type="protein sequence ID" value="ELZ95841.1"/>
    <property type="molecule type" value="Genomic_DNA"/>
</dbReference>
<dbReference type="GO" id="GO:0005524">
    <property type="term" value="F:ATP binding"/>
    <property type="evidence" value="ECO:0007669"/>
    <property type="project" value="UniProtKB-UniRule"/>
</dbReference>
<evidence type="ECO:0000256" key="8">
    <source>
        <dbReference type="ARBA" id="ARBA00047386"/>
    </source>
</evidence>
<feature type="binding site" evidence="9">
    <location>
        <begin position="19"/>
        <end position="24"/>
    </location>
    <ligand>
        <name>ATP</name>
        <dbReference type="ChEBI" id="CHEBI:30616"/>
    </ligand>
</feature>
<dbReference type="InterPro" id="IPR027417">
    <property type="entry name" value="P-loop_NTPase"/>
</dbReference>
<dbReference type="Pfam" id="PF13500">
    <property type="entry name" value="AAA_26"/>
    <property type="match status" value="1"/>
</dbReference>
<keyword evidence="11" id="KW-1185">Reference proteome</keyword>
<reference evidence="10 11" key="1">
    <citation type="journal article" date="2014" name="PLoS Genet.">
        <title>Phylogenetically driven sequencing of extremely halophilic archaea reveals strategies for static and dynamic osmo-response.</title>
        <authorList>
            <person name="Becker E.A."/>
            <person name="Seitzer P.M."/>
            <person name="Tritt A."/>
            <person name="Larsen D."/>
            <person name="Krusor M."/>
            <person name="Yao A.I."/>
            <person name="Wu D."/>
            <person name="Madern D."/>
            <person name="Eisen J.A."/>
            <person name="Darling A.E."/>
            <person name="Facciotti M.T."/>
        </authorList>
    </citation>
    <scope>NUCLEOTIDE SEQUENCE [LARGE SCALE GENOMIC DNA]</scope>
    <source>
        <strain evidence="10 11">ATCC BAA-1512</strain>
    </source>
</reference>
<gene>
    <name evidence="9" type="primary">bioD</name>
    <name evidence="10" type="ORF">C440_06112</name>
</gene>
<proteinExistence type="inferred from homology"/>
<comment type="subunit">
    <text evidence="9">Homodimer.</text>
</comment>
<comment type="caution">
    <text evidence="10">The sequence shown here is derived from an EMBL/GenBank/DDBJ whole genome shotgun (WGS) entry which is preliminary data.</text>
</comment>
<dbReference type="AlphaFoldDB" id="M0IGE2"/>
<dbReference type="PATRIC" id="fig|662479.7.peg.1236"/>
<keyword evidence="6 9" id="KW-0067">ATP-binding</keyword>
<dbReference type="GO" id="GO:0005829">
    <property type="term" value="C:cytosol"/>
    <property type="evidence" value="ECO:0007669"/>
    <property type="project" value="TreeGrafter"/>
</dbReference>
<comment type="caution">
    <text evidence="9">Lacks conserved residue(s) required for the propagation of feature annotation.</text>
</comment>
<dbReference type="CDD" id="cd03109">
    <property type="entry name" value="DTBS"/>
    <property type="match status" value="1"/>
</dbReference>
<accession>M0IGE2</accession>
<keyword evidence="4 9" id="KW-0547">Nucleotide-binding</keyword>
<organism evidence="10 11">
    <name type="scientific">Haloferax mucosum ATCC BAA-1512</name>
    <dbReference type="NCBI Taxonomy" id="662479"/>
    <lineage>
        <taxon>Archaea</taxon>
        <taxon>Methanobacteriati</taxon>
        <taxon>Methanobacteriota</taxon>
        <taxon>Stenosarchaea group</taxon>
        <taxon>Halobacteria</taxon>
        <taxon>Halobacteriales</taxon>
        <taxon>Haloferacaceae</taxon>
        <taxon>Haloferax</taxon>
    </lineage>
</organism>
<keyword evidence="1 9" id="KW-0963">Cytoplasm</keyword>
<dbReference type="STRING" id="662479.C440_06112"/>
<evidence type="ECO:0000256" key="1">
    <source>
        <dbReference type="ARBA" id="ARBA00022490"/>
    </source>
</evidence>
<dbReference type="PANTHER" id="PTHR43210">
    <property type="entry name" value="DETHIOBIOTIN SYNTHETASE"/>
    <property type="match status" value="1"/>
</dbReference>
<comment type="cofactor">
    <cofactor evidence="9">
        <name>Mg(2+)</name>
        <dbReference type="ChEBI" id="CHEBI:18420"/>
    </cofactor>
</comment>
<dbReference type="GO" id="GO:0004141">
    <property type="term" value="F:dethiobiotin synthase activity"/>
    <property type="evidence" value="ECO:0007669"/>
    <property type="project" value="UniProtKB-UniRule"/>
</dbReference>
<comment type="similarity">
    <text evidence="9">Belongs to the dethiobiotin synthetase family.</text>
</comment>
<protein>
    <recommendedName>
        <fullName evidence="9">ATP-dependent dethiobiotin synthetase BioD</fullName>
        <ecNumber evidence="9">6.3.3.3</ecNumber>
    </recommendedName>
    <alternativeName>
        <fullName evidence="9">DTB synthetase</fullName>
        <shortName evidence="9">DTBS</shortName>
    </alternativeName>
    <alternativeName>
        <fullName evidence="9">Dethiobiotin synthase</fullName>
    </alternativeName>
</protein>
<keyword evidence="3 9" id="KW-0479">Metal-binding</keyword>
<feature type="binding site" evidence="9">
    <location>
        <position position="114"/>
    </location>
    <ligand>
        <name>Mg(2+)</name>
        <dbReference type="ChEBI" id="CHEBI:18420"/>
    </ligand>
</feature>
<evidence type="ECO:0000256" key="3">
    <source>
        <dbReference type="ARBA" id="ARBA00022723"/>
    </source>
</evidence>
<comment type="function">
    <text evidence="9">Catalyzes a mechanistically unusual reaction, the ATP-dependent insertion of CO2 between the N7 and N8 nitrogen atoms of 7,8-diaminopelargonic acid (DAPA, also called 7,8-diammoniononanoate) to form a ureido ring.</text>
</comment>
<dbReference type="EC" id="6.3.3.3" evidence="9"/>
<evidence type="ECO:0000256" key="6">
    <source>
        <dbReference type="ARBA" id="ARBA00022840"/>
    </source>
</evidence>
<dbReference type="InterPro" id="IPR004472">
    <property type="entry name" value="DTB_synth_BioD"/>
</dbReference>
<keyword evidence="2 9" id="KW-0436">Ligase</keyword>
<feature type="binding site" evidence="9">
    <location>
        <begin position="114"/>
        <end position="117"/>
    </location>
    <ligand>
        <name>ATP</name>
        <dbReference type="ChEBI" id="CHEBI:30616"/>
    </ligand>
</feature>
<evidence type="ECO:0000256" key="7">
    <source>
        <dbReference type="ARBA" id="ARBA00022842"/>
    </source>
</evidence>
<feature type="binding site" evidence="9">
    <location>
        <position position="55"/>
    </location>
    <ligand>
        <name>Mg(2+)</name>
        <dbReference type="ChEBI" id="CHEBI:18420"/>
    </ligand>
</feature>
<dbReference type="Proteomes" id="UP000011550">
    <property type="component" value="Unassembled WGS sequence"/>
</dbReference>
<dbReference type="PANTHER" id="PTHR43210:SF2">
    <property type="entry name" value="ATP-DEPENDENT DETHIOBIOTIN SYNTHETASE BIOD 2"/>
    <property type="match status" value="1"/>
</dbReference>
<dbReference type="SUPFAM" id="SSF52540">
    <property type="entry name" value="P-loop containing nucleoside triphosphate hydrolases"/>
    <property type="match status" value="1"/>
</dbReference>
<dbReference type="PIRSF" id="PIRSF006755">
    <property type="entry name" value="DTB_synth"/>
    <property type="match status" value="1"/>
</dbReference>
<keyword evidence="7 9" id="KW-0460">Magnesium</keyword>
<name>M0IGE2_9EURY</name>
<evidence type="ECO:0000256" key="9">
    <source>
        <dbReference type="HAMAP-Rule" id="MF_00336"/>
    </source>
</evidence>
<dbReference type="UniPathway" id="UPA00078">
    <property type="reaction ID" value="UER00161"/>
</dbReference>
<feature type="binding site" evidence="9">
    <location>
        <position position="55"/>
    </location>
    <ligand>
        <name>ATP</name>
        <dbReference type="ChEBI" id="CHEBI:30616"/>
    </ligand>
</feature>
<feature type="binding site" evidence="9">
    <location>
        <position position="23"/>
    </location>
    <ligand>
        <name>Mg(2+)</name>
        <dbReference type="ChEBI" id="CHEBI:18420"/>
    </ligand>
</feature>
<dbReference type="GO" id="GO:0009102">
    <property type="term" value="P:biotin biosynthetic process"/>
    <property type="evidence" value="ECO:0007669"/>
    <property type="project" value="UniProtKB-UniRule"/>
</dbReference>
<dbReference type="NCBIfam" id="TIGR00347">
    <property type="entry name" value="bioD"/>
    <property type="match status" value="1"/>
</dbReference>
<evidence type="ECO:0000313" key="11">
    <source>
        <dbReference type="Proteomes" id="UP000011550"/>
    </source>
</evidence>
<dbReference type="RefSeq" id="WP_008319269.1">
    <property type="nucleotide sequence ID" value="NZ_AOLN01000010.1"/>
</dbReference>
<feature type="active site" evidence="9">
    <location>
        <position position="44"/>
    </location>
</feature>
<sequence>METMVTSKLNVAVVGTDTGVGKTVVTAGVVGWLRAAGYDARAVKPVQTGHPPDDDAGFVAAACGTHAAATCGPRLEPALAPAVAADVADRTLEYSAIRGTCETERDRDGPCVIEGIGGLRVPLADGQEVIDLVADLGVPAILVGRSGLGTLNHTALSVAALRRRGVAVAGVVLNQYEGSTTAERTNPEIIEDMTECPVYALSPVSMETPEDVVAGVREELPVEQLLQTVASAEADGNEVSRNPTEFES</sequence>
<dbReference type="GO" id="GO:0000287">
    <property type="term" value="F:magnesium ion binding"/>
    <property type="evidence" value="ECO:0007669"/>
    <property type="project" value="UniProtKB-UniRule"/>
</dbReference>
<feature type="binding site" evidence="9">
    <location>
        <position position="48"/>
    </location>
    <ligand>
        <name>substrate</name>
    </ligand>
</feature>
<evidence type="ECO:0000256" key="5">
    <source>
        <dbReference type="ARBA" id="ARBA00022756"/>
    </source>
</evidence>